<keyword evidence="2" id="KW-1185">Reference proteome</keyword>
<evidence type="ECO:0000313" key="2">
    <source>
        <dbReference type="Proteomes" id="UP001433508"/>
    </source>
</evidence>
<reference evidence="2" key="1">
    <citation type="journal article" date="2024" name="Front. Bioeng. Biotechnol.">
        <title>Genome-scale model development and genomic sequencing of the oleaginous clade Lipomyces.</title>
        <authorList>
            <person name="Czajka J.J."/>
            <person name="Han Y."/>
            <person name="Kim J."/>
            <person name="Mondo S.J."/>
            <person name="Hofstad B.A."/>
            <person name="Robles A."/>
            <person name="Haridas S."/>
            <person name="Riley R."/>
            <person name="LaButti K."/>
            <person name="Pangilinan J."/>
            <person name="Andreopoulos W."/>
            <person name="Lipzen A."/>
            <person name="Yan J."/>
            <person name="Wang M."/>
            <person name="Ng V."/>
            <person name="Grigoriev I.V."/>
            <person name="Spatafora J.W."/>
            <person name="Magnuson J.K."/>
            <person name="Baker S.E."/>
            <person name="Pomraning K.R."/>
        </authorList>
    </citation>
    <scope>NUCLEOTIDE SEQUENCE [LARGE SCALE GENOMIC DNA]</scope>
    <source>
        <strain evidence="2">CBS 7786</strain>
    </source>
</reference>
<dbReference type="EMBL" id="MU971399">
    <property type="protein sequence ID" value="KAK9235964.1"/>
    <property type="molecule type" value="Genomic_DNA"/>
</dbReference>
<name>A0ACC3SXT5_LIPKO</name>
<accession>A0ACC3SXT5</accession>
<gene>
    <name evidence="1" type="ORF">V1525DRAFT_408342</name>
</gene>
<dbReference type="Proteomes" id="UP001433508">
    <property type="component" value="Unassembled WGS sequence"/>
</dbReference>
<proteinExistence type="predicted"/>
<sequence>MISTLRQWFQQPGQLEPIEDQMPIPDIEGVADEKELANKASSTLLAFEKSTGLDGVLDYATYLAGTSATLLLLIIILVVWVVVGAVFHAPSNWQIAMQDSQSIQCYLWDSILMRQQINYHESFLHVVTRLRSRNITVQRLLANIMADEKLTKGIPAKSITSSDSKSTGSAVDLALETWMDKLSNKVAKVLGSFVFIILFWFGIAAWIACGVIWLPSGNEPPFSGERSGQNPMYSQFGSLWQMYINTAVAVELLVSSVFLQNIRRRHNDFVTKYLQEISILDYSLESQLRVMTKDVNPNAIVKTEYPPRTWAEKCIDYYSRIIGTMFGVWIAIIVFAVWIGVGTLMQWSSNWWLIIGTYTGLAGFLDGFILRNVYSRMSRHEFEQLSIFSREDRQNFEIIGVSVPEEQLPSISRLERLSNWFAELCSSSAAVGVALAILIGLLCASSALKWSLFGQLLSNTPTMIIEGFFLLILIQGANWKDMHLRVELYNICLRRRTLVEYIDTLSAEGRCCVY</sequence>
<organism evidence="1 2">
    <name type="scientific">Lipomyces kononenkoae</name>
    <name type="common">Yeast</name>
    <dbReference type="NCBI Taxonomy" id="34357"/>
    <lineage>
        <taxon>Eukaryota</taxon>
        <taxon>Fungi</taxon>
        <taxon>Dikarya</taxon>
        <taxon>Ascomycota</taxon>
        <taxon>Saccharomycotina</taxon>
        <taxon>Lipomycetes</taxon>
        <taxon>Lipomycetales</taxon>
        <taxon>Lipomycetaceae</taxon>
        <taxon>Lipomyces</taxon>
    </lineage>
</organism>
<protein>
    <submittedName>
        <fullName evidence="1">Uncharacterized protein</fullName>
    </submittedName>
</protein>
<evidence type="ECO:0000313" key="1">
    <source>
        <dbReference type="EMBL" id="KAK9235964.1"/>
    </source>
</evidence>
<comment type="caution">
    <text evidence="1">The sequence shown here is derived from an EMBL/GenBank/DDBJ whole genome shotgun (WGS) entry which is preliminary data.</text>
</comment>